<dbReference type="RefSeq" id="WP_136531825.1">
    <property type="nucleotide sequence ID" value="NZ_STGX01000020.1"/>
</dbReference>
<evidence type="ECO:0000256" key="4">
    <source>
        <dbReference type="ARBA" id="ARBA00011738"/>
    </source>
</evidence>
<comment type="subunit">
    <text evidence="4">Homodimer.</text>
</comment>
<dbReference type="OrthoDB" id="7055905at2"/>
<dbReference type="GO" id="GO:0046872">
    <property type="term" value="F:metal ion binding"/>
    <property type="evidence" value="ECO:0007669"/>
    <property type="project" value="UniProtKB-KW"/>
</dbReference>
<dbReference type="EC" id="3.5.1.18" evidence="5 14"/>
<accession>A0A4S8P8C3</accession>
<dbReference type="InterPro" id="IPR050072">
    <property type="entry name" value="Peptidase_M20A"/>
</dbReference>
<keyword evidence="10" id="KW-0220">Diaminopimelate biosynthesis</keyword>
<dbReference type="GO" id="GO:0009014">
    <property type="term" value="F:succinyl-diaminopimelate desuccinylase activity"/>
    <property type="evidence" value="ECO:0007669"/>
    <property type="project" value="UniProtKB-UniRule"/>
</dbReference>
<dbReference type="InterPro" id="IPR001261">
    <property type="entry name" value="ArgE/DapE_CS"/>
</dbReference>
<evidence type="ECO:0000256" key="5">
    <source>
        <dbReference type="ARBA" id="ARBA00011921"/>
    </source>
</evidence>
<evidence type="ECO:0000256" key="3">
    <source>
        <dbReference type="ARBA" id="ARBA00005130"/>
    </source>
</evidence>
<dbReference type="AlphaFoldDB" id="A0A4S8P8C3"/>
<gene>
    <name evidence="16" type="ORF">E9998_21870</name>
</gene>
<keyword evidence="9" id="KW-0862">Zinc</keyword>
<evidence type="ECO:0000256" key="1">
    <source>
        <dbReference type="ARBA" id="ARBA00001941"/>
    </source>
</evidence>
<comment type="cofactor">
    <cofactor evidence="2">
        <name>Zn(2+)</name>
        <dbReference type="ChEBI" id="CHEBI:29105"/>
    </cofactor>
</comment>
<evidence type="ECO:0000256" key="10">
    <source>
        <dbReference type="ARBA" id="ARBA00022915"/>
    </source>
</evidence>
<dbReference type="PROSITE" id="PS00758">
    <property type="entry name" value="ARGE_DAPE_CPG2_1"/>
    <property type="match status" value="1"/>
</dbReference>
<dbReference type="GO" id="GO:0008777">
    <property type="term" value="F:acetylornithine deacetylase activity"/>
    <property type="evidence" value="ECO:0007669"/>
    <property type="project" value="TreeGrafter"/>
</dbReference>
<evidence type="ECO:0000259" key="15">
    <source>
        <dbReference type="Pfam" id="PF07687"/>
    </source>
</evidence>
<evidence type="ECO:0000256" key="12">
    <source>
        <dbReference type="ARBA" id="ARBA00023285"/>
    </source>
</evidence>
<protein>
    <recommendedName>
        <fullName evidence="5 14">Succinyl-diaminopimelate desuccinylase</fullName>
        <ecNumber evidence="5 14">3.5.1.18</ecNumber>
    </recommendedName>
</protein>
<dbReference type="InterPro" id="IPR036264">
    <property type="entry name" value="Bact_exopeptidase_dim_dom"/>
</dbReference>
<evidence type="ECO:0000256" key="14">
    <source>
        <dbReference type="NCBIfam" id="TIGR01900"/>
    </source>
</evidence>
<organism evidence="16 17">
    <name type="scientific">Glycomyces paridis</name>
    <dbReference type="NCBI Taxonomy" id="2126555"/>
    <lineage>
        <taxon>Bacteria</taxon>
        <taxon>Bacillati</taxon>
        <taxon>Actinomycetota</taxon>
        <taxon>Actinomycetes</taxon>
        <taxon>Glycomycetales</taxon>
        <taxon>Glycomycetaceae</taxon>
        <taxon>Glycomyces</taxon>
    </lineage>
</organism>
<dbReference type="EMBL" id="STGX01000020">
    <property type="protein sequence ID" value="THV24274.1"/>
    <property type="molecule type" value="Genomic_DNA"/>
</dbReference>
<name>A0A4S8P8C3_9ACTN</name>
<evidence type="ECO:0000256" key="7">
    <source>
        <dbReference type="ARBA" id="ARBA00022723"/>
    </source>
</evidence>
<dbReference type="InterPro" id="IPR002933">
    <property type="entry name" value="Peptidase_M20"/>
</dbReference>
<dbReference type="Proteomes" id="UP000305792">
    <property type="component" value="Unassembled WGS sequence"/>
</dbReference>
<dbReference type="FunFam" id="3.30.70.360:FF:000011">
    <property type="entry name" value="Succinyl-diaminopimelate desuccinylase"/>
    <property type="match status" value="1"/>
</dbReference>
<evidence type="ECO:0000256" key="2">
    <source>
        <dbReference type="ARBA" id="ARBA00001947"/>
    </source>
</evidence>
<dbReference type="SUPFAM" id="SSF55031">
    <property type="entry name" value="Bacterial exopeptidase dimerisation domain"/>
    <property type="match status" value="1"/>
</dbReference>
<dbReference type="PANTHER" id="PTHR43808:SF31">
    <property type="entry name" value="N-ACETYL-L-CITRULLINE DEACETYLASE"/>
    <property type="match status" value="1"/>
</dbReference>
<dbReference type="SUPFAM" id="SSF53187">
    <property type="entry name" value="Zn-dependent exopeptidases"/>
    <property type="match status" value="1"/>
</dbReference>
<dbReference type="Pfam" id="PF01546">
    <property type="entry name" value="Peptidase_M20"/>
    <property type="match status" value="1"/>
</dbReference>
<reference evidence="16 17" key="1">
    <citation type="journal article" date="2018" name="Int. J. Syst. Evol. Microbiol.">
        <title>Glycomyces paridis sp. nov., isolated from the medicinal plant Paris polyphylla.</title>
        <authorList>
            <person name="Fang X.M."/>
            <person name="Bai J.L."/>
            <person name="Su J."/>
            <person name="Zhao L.L."/>
            <person name="Liu H.Y."/>
            <person name="Ma B.P."/>
            <person name="Zhang Y.Q."/>
            <person name="Yu L.Y."/>
        </authorList>
    </citation>
    <scope>NUCLEOTIDE SEQUENCE [LARGE SCALE GENOMIC DNA]</scope>
    <source>
        <strain evidence="16 17">CPCC 204357</strain>
    </source>
</reference>
<evidence type="ECO:0000313" key="17">
    <source>
        <dbReference type="Proteomes" id="UP000305792"/>
    </source>
</evidence>
<keyword evidence="8 16" id="KW-0378">Hydrolase</keyword>
<evidence type="ECO:0000256" key="13">
    <source>
        <dbReference type="ARBA" id="ARBA00051301"/>
    </source>
</evidence>
<dbReference type="GO" id="GO:0006526">
    <property type="term" value="P:L-arginine biosynthetic process"/>
    <property type="evidence" value="ECO:0007669"/>
    <property type="project" value="TreeGrafter"/>
</dbReference>
<evidence type="ECO:0000256" key="11">
    <source>
        <dbReference type="ARBA" id="ARBA00023154"/>
    </source>
</evidence>
<dbReference type="Gene3D" id="3.30.70.360">
    <property type="match status" value="1"/>
</dbReference>
<evidence type="ECO:0000256" key="6">
    <source>
        <dbReference type="ARBA" id="ARBA00022605"/>
    </source>
</evidence>
<evidence type="ECO:0000256" key="9">
    <source>
        <dbReference type="ARBA" id="ARBA00022833"/>
    </source>
</evidence>
<keyword evidence="6" id="KW-0028">Amino-acid biosynthesis</keyword>
<dbReference type="GO" id="GO:0019877">
    <property type="term" value="P:diaminopimelate biosynthetic process"/>
    <property type="evidence" value="ECO:0007669"/>
    <property type="project" value="UniProtKB-KW"/>
</dbReference>
<dbReference type="PANTHER" id="PTHR43808">
    <property type="entry name" value="ACETYLORNITHINE DEACETYLASE"/>
    <property type="match status" value="1"/>
</dbReference>
<dbReference type="InterPro" id="IPR011650">
    <property type="entry name" value="Peptidase_M20_dimer"/>
</dbReference>
<comment type="cofactor">
    <cofactor evidence="1">
        <name>Co(2+)</name>
        <dbReference type="ChEBI" id="CHEBI:48828"/>
    </cofactor>
</comment>
<keyword evidence="11" id="KW-0457">Lysine biosynthesis</keyword>
<sequence length="356" mass="38728">MTVLSEAVLADPVALTRALCDVQSVSWNEAEICDEVEAALKRLGHLTTERVGNTLVARTNLGRDRRVMLAGHLDTVPVNDNFPTRTEGDVMWGLGTSDMKSGTALALWIAATVEHPRFDLSFAFYECEEIEAKHNGLNKLAKSRPELLAADFAILLEPTYGLVEAGCQGTMRARVTTRGKRAHSARSWKGENAIHKIAPVLERLNAYAAREVEVDGCTYREGLNAVFIGGGVAGNVIPDECWVEVNLRFAPDRDEAAAEAHLREVFDGFDVEVTDSAPSCRPGLDRPEAAGFVAAAGGEFRAKLGWTDVARFATLGIPAVNYGPGDPNLAHKQDERVEIPRIRTCAEALRAYVEES</sequence>
<evidence type="ECO:0000256" key="8">
    <source>
        <dbReference type="ARBA" id="ARBA00022801"/>
    </source>
</evidence>
<proteinExistence type="predicted"/>
<dbReference type="Gene3D" id="3.40.630.10">
    <property type="entry name" value="Zn peptidases"/>
    <property type="match status" value="1"/>
</dbReference>
<dbReference type="InterPro" id="IPR010174">
    <property type="entry name" value="Succinyl-DAP_deSuclase_DapE"/>
</dbReference>
<dbReference type="GO" id="GO:0009089">
    <property type="term" value="P:lysine biosynthetic process via diaminopimelate"/>
    <property type="evidence" value="ECO:0007669"/>
    <property type="project" value="UniProtKB-UniRule"/>
</dbReference>
<keyword evidence="12" id="KW-0170">Cobalt</keyword>
<feature type="domain" description="Peptidase M20 dimerisation" evidence="15">
    <location>
        <begin position="168"/>
        <end position="267"/>
    </location>
</feature>
<keyword evidence="17" id="KW-1185">Reference proteome</keyword>
<evidence type="ECO:0000313" key="16">
    <source>
        <dbReference type="EMBL" id="THV24274.1"/>
    </source>
</evidence>
<comment type="caution">
    <text evidence="16">The sequence shown here is derived from an EMBL/GenBank/DDBJ whole genome shotgun (WGS) entry which is preliminary data.</text>
</comment>
<comment type="pathway">
    <text evidence="3">Amino-acid biosynthesis; L-lysine biosynthesis via DAP pathway; LL-2,6-diaminopimelate from (S)-tetrahydrodipicolinate (succinylase route): step 3/3.</text>
</comment>
<keyword evidence="7" id="KW-0479">Metal-binding</keyword>
<dbReference type="Pfam" id="PF07687">
    <property type="entry name" value="M20_dimer"/>
    <property type="match status" value="1"/>
</dbReference>
<dbReference type="NCBIfam" id="TIGR01900">
    <property type="entry name" value="dapE-gram_pos"/>
    <property type="match status" value="1"/>
</dbReference>
<comment type="catalytic activity">
    <reaction evidence="13">
        <text>N-succinyl-(2S,6S)-2,6-diaminopimelate + H2O = (2S,6S)-2,6-diaminopimelate + succinate</text>
        <dbReference type="Rhea" id="RHEA:22608"/>
        <dbReference type="ChEBI" id="CHEBI:15377"/>
        <dbReference type="ChEBI" id="CHEBI:30031"/>
        <dbReference type="ChEBI" id="CHEBI:57609"/>
        <dbReference type="ChEBI" id="CHEBI:58087"/>
        <dbReference type="EC" id="3.5.1.18"/>
    </reaction>
</comment>